<feature type="binding site" description="distal binding residue" evidence="5">
    <location>
        <position position="108"/>
    </location>
    <ligand>
        <name>heme</name>
        <dbReference type="ChEBI" id="CHEBI:30413"/>
    </ligand>
    <ligandPart>
        <name>Fe</name>
        <dbReference type="ChEBI" id="CHEBI:18248"/>
    </ligandPart>
</feature>
<dbReference type="InterPro" id="IPR001486">
    <property type="entry name" value="Hemoglobin_trunc"/>
</dbReference>
<organism evidence="7 8">
    <name type="scientific">Dokdonella fugitiva</name>
    <dbReference type="NCBI Taxonomy" id="328517"/>
    <lineage>
        <taxon>Bacteria</taxon>
        <taxon>Pseudomonadati</taxon>
        <taxon>Pseudomonadota</taxon>
        <taxon>Gammaproteobacteria</taxon>
        <taxon>Lysobacterales</taxon>
        <taxon>Rhodanobacteraceae</taxon>
        <taxon>Dokdonella</taxon>
    </lineage>
</organism>
<proteinExistence type="predicted"/>
<evidence type="ECO:0000256" key="2">
    <source>
        <dbReference type="ARBA" id="ARBA00022617"/>
    </source>
</evidence>
<keyword evidence="2 5" id="KW-0349">Heme</keyword>
<dbReference type="GO" id="GO:0020037">
    <property type="term" value="F:heme binding"/>
    <property type="evidence" value="ECO:0007669"/>
    <property type="project" value="InterPro"/>
</dbReference>
<keyword evidence="8" id="KW-1185">Reference proteome</keyword>
<evidence type="ECO:0000256" key="4">
    <source>
        <dbReference type="ARBA" id="ARBA00023004"/>
    </source>
</evidence>
<dbReference type="Pfam" id="PF01152">
    <property type="entry name" value="Bac_globin"/>
    <property type="match status" value="1"/>
</dbReference>
<dbReference type="PROSITE" id="PS51257">
    <property type="entry name" value="PROKAR_LIPOPROTEIN"/>
    <property type="match status" value="1"/>
</dbReference>
<name>A0A839ETS4_9GAMM</name>
<dbReference type="CDD" id="cd00454">
    <property type="entry name" value="TrHb1_N"/>
    <property type="match status" value="1"/>
</dbReference>
<evidence type="ECO:0000256" key="1">
    <source>
        <dbReference type="ARBA" id="ARBA00022448"/>
    </source>
</evidence>
<evidence type="ECO:0000313" key="7">
    <source>
        <dbReference type="EMBL" id="MBA8887155.1"/>
    </source>
</evidence>
<keyword evidence="3 5" id="KW-0479">Metal-binding</keyword>
<dbReference type="Gene3D" id="1.10.490.10">
    <property type="entry name" value="Globins"/>
    <property type="match status" value="1"/>
</dbReference>
<dbReference type="InterPro" id="IPR012292">
    <property type="entry name" value="Globin/Proto"/>
</dbReference>
<dbReference type="GO" id="GO:0046872">
    <property type="term" value="F:metal ion binding"/>
    <property type="evidence" value="ECO:0007669"/>
    <property type="project" value="UniProtKB-KW"/>
</dbReference>
<dbReference type="Proteomes" id="UP000550401">
    <property type="component" value="Unassembled WGS sequence"/>
</dbReference>
<evidence type="ECO:0000313" key="8">
    <source>
        <dbReference type="Proteomes" id="UP000550401"/>
    </source>
</evidence>
<reference evidence="7 8" key="1">
    <citation type="submission" date="2020-07" db="EMBL/GenBank/DDBJ databases">
        <title>Genomic Encyclopedia of Type Strains, Phase IV (KMG-V): Genome sequencing to study the core and pangenomes of soil and plant-associated prokaryotes.</title>
        <authorList>
            <person name="Whitman W."/>
        </authorList>
    </citation>
    <scope>NUCLEOTIDE SEQUENCE [LARGE SCALE GENOMIC DNA]</scope>
    <source>
        <strain evidence="7 8">RH2WT43</strain>
    </source>
</reference>
<dbReference type="SUPFAM" id="SSF46458">
    <property type="entry name" value="Globin-like"/>
    <property type="match status" value="1"/>
</dbReference>
<dbReference type="GO" id="GO:0019825">
    <property type="term" value="F:oxygen binding"/>
    <property type="evidence" value="ECO:0007669"/>
    <property type="project" value="InterPro"/>
</dbReference>
<keyword evidence="1" id="KW-0813">Transport</keyword>
<comment type="caution">
    <text evidence="7">The sequence shown here is derived from an EMBL/GenBank/DDBJ whole genome shotgun (WGS) entry which is preliminary data.</text>
</comment>
<accession>A0A839ETS4</accession>
<feature type="chain" id="PRO_5032532477" evidence="6">
    <location>
        <begin position="23"/>
        <end position="156"/>
    </location>
</feature>
<feature type="signal peptide" evidence="6">
    <location>
        <begin position="1"/>
        <end position="22"/>
    </location>
</feature>
<protein>
    <submittedName>
        <fullName evidence="7">Hemoglobin</fullName>
    </submittedName>
</protein>
<dbReference type="EMBL" id="JACGXL010000002">
    <property type="protein sequence ID" value="MBA8887155.1"/>
    <property type="molecule type" value="Genomic_DNA"/>
</dbReference>
<gene>
    <name evidence="7" type="ORF">FHW12_001369</name>
</gene>
<evidence type="ECO:0000256" key="6">
    <source>
        <dbReference type="SAM" id="SignalP"/>
    </source>
</evidence>
<dbReference type="AlphaFoldDB" id="A0A839ETS4"/>
<dbReference type="InterPro" id="IPR009050">
    <property type="entry name" value="Globin-like_sf"/>
</dbReference>
<sequence length="156" mass="16740">MHVRHAVLACALLVVAACSTTAKKPAPATAPSAPAAARDDTLYRALGAQAGIEKVVDAALVEIHNDPHINLFFANTDMPDLRRLLVEQFCAATGGPCEYTGRSMEEAHGGLNLTDDDFDRFVADLVRAFDEAAVPKDLQQQLLALFGPMRKQIVGQ</sequence>
<keyword evidence="4 5" id="KW-0408">Iron</keyword>
<dbReference type="RefSeq" id="WP_182530250.1">
    <property type="nucleotide sequence ID" value="NZ_JACGXL010000002.1"/>
</dbReference>
<keyword evidence="6" id="KW-0732">Signal</keyword>
<evidence type="ECO:0000256" key="5">
    <source>
        <dbReference type="PIRSR" id="PIRSR601486-1"/>
    </source>
</evidence>
<evidence type="ECO:0000256" key="3">
    <source>
        <dbReference type="ARBA" id="ARBA00022723"/>
    </source>
</evidence>